<sequence length="511" mass="57331">MHYWVRANSSDFAGTPPQRRSGHSAVNIGKSKVVVFGGLVDKKFLSDIAVYDIEAKLWFQPECTGSGSDGHVGPSPRAFHVAVAIDCHMFIFGGRFGGQRLGDFWVLDTDIWQWSELTGFGDLPSPRDFAAASAVGNRKIVMYGGWDGKKWLSDVYVLDTISLEWTELSVSGTLPHPRCGHTATMVEKRLLVYGGRGGGGPIMGDLWALKGLIEEEENEAPGWTQLKLPGQAPSPRCGHTVTSGGHYLLMFGGHGTGGWLSRYDIYHNDCIVLDRVSAHWKRLAIGNEPPPARAYHSMSLIGSRYLLIGGFDGKSTYGDPWWLVPQEDPIANRLTASPPRNIPESKNVASLNDDFQPQFKENQTEKFPFSEFQRRLQISVSASNSKLQIVNELEDKELLELASRLAGENVSTNSPKAIEALREHWRKSESNMVKLKELGPLLRDYQRLIYRHYLLVYVACFSNFIRERRTSAQQPGFDEQVMHQFYHVKNATQLRIDDIPKLLAEYKQLPI</sequence>
<keyword evidence="5" id="KW-1185">Reference proteome</keyword>
<evidence type="ECO:0000256" key="2">
    <source>
        <dbReference type="ARBA" id="ARBA00022737"/>
    </source>
</evidence>
<dbReference type="Gene3D" id="2.120.10.80">
    <property type="entry name" value="Kelch-type beta propeller"/>
    <property type="match status" value="2"/>
</dbReference>
<dbReference type="Gramene" id="C.cajan_41930.t">
    <property type="protein sequence ID" value="C.cajan_41930.t"/>
    <property type="gene ID" value="C.cajan_41930"/>
</dbReference>
<gene>
    <name evidence="4" type="ORF">KK1_043702</name>
</gene>
<dbReference type="Pfam" id="PF24681">
    <property type="entry name" value="Kelch_KLHDC2_KLHL20_DRC7"/>
    <property type="match status" value="1"/>
</dbReference>
<dbReference type="AlphaFoldDB" id="A0A151QY65"/>
<dbReference type="EMBL" id="KQ484411">
    <property type="protein sequence ID" value="KYP35271.1"/>
    <property type="molecule type" value="Genomic_DNA"/>
</dbReference>
<keyword evidence="1" id="KW-0880">Kelch repeat</keyword>
<dbReference type="SMART" id="SM00612">
    <property type="entry name" value="Kelch"/>
    <property type="match status" value="2"/>
</dbReference>
<protein>
    <submittedName>
        <fullName evidence="4">RING finger protein B</fullName>
    </submittedName>
</protein>
<proteinExistence type="predicted"/>
<dbReference type="PANTHER" id="PTHR46647">
    <property type="entry name" value="RAB9 EFFECTOR PROTEIN WITH KELCH MOTIFS"/>
    <property type="match status" value="1"/>
</dbReference>
<keyword evidence="2" id="KW-0677">Repeat</keyword>
<feature type="region of interest" description="Disordered" evidence="3">
    <location>
        <begin position="1"/>
        <end position="23"/>
    </location>
</feature>
<dbReference type="InterPro" id="IPR052124">
    <property type="entry name" value="Rab9_kelch_effector"/>
</dbReference>
<evidence type="ECO:0000256" key="1">
    <source>
        <dbReference type="ARBA" id="ARBA00022441"/>
    </source>
</evidence>
<evidence type="ECO:0000313" key="5">
    <source>
        <dbReference type="Proteomes" id="UP000075243"/>
    </source>
</evidence>
<reference evidence="4" key="1">
    <citation type="journal article" date="2012" name="Nat. Biotechnol.">
        <title>Draft genome sequence of pigeonpea (Cajanus cajan), an orphan legume crop of resource-poor farmers.</title>
        <authorList>
            <person name="Varshney R.K."/>
            <person name="Chen W."/>
            <person name="Li Y."/>
            <person name="Bharti A.K."/>
            <person name="Saxena R.K."/>
            <person name="Schlueter J.A."/>
            <person name="Donoghue M.T."/>
            <person name="Azam S."/>
            <person name="Fan G."/>
            <person name="Whaley A.M."/>
            <person name="Farmer A.D."/>
            <person name="Sheridan J."/>
            <person name="Iwata A."/>
            <person name="Tuteja R."/>
            <person name="Penmetsa R.V."/>
            <person name="Wu W."/>
            <person name="Upadhyaya H.D."/>
            <person name="Yang S.P."/>
            <person name="Shah T."/>
            <person name="Saxena K.B."/>
            <person name="Michael T."/>
            <person name="McCombie W.R."/>
            <person name="Yang B."/>
            <person name="Zhang G."/>
            <person name="Yang H."/>
            <person name="Wang J."/>
            <person name="Spillane C."/>
            <person name="Cook D.R."/>
            <person name="May G.D."/>
            <person name="Xu X."/>
            <person name="Jackson S.A."/>
        </authorList>
    </citation>
    <scope>NUCLEOTIDE SEQUENCE [LARGE SCALE GENOMIC DNA]</scope>
</reference>
<organism evidence="4 5">
    <name type="scientific">Cajanus cajan</name>
    <name type="common">Pigeon pea</name>
    <name type="synonym">Cajanus indicus</name>
    <dbReference type="NCBI Taxonomy" id="3821"/>
    <lineage>
        <taxon>Eukaryota</taxon>
        <taxon>Viridiplantae</taxon>
        <taxon>Streptophyta</taxon>
        <taxon>Embryophyta</taxon>
        <taxon>Tracheophyta</taxon>
        <taxon>Spermatophyta</taxon>
        <taxon>Magnoliopsida</taxon>
        <taxon>eudicotyledons</taxon>
        <taxon>Gunneridae</taxon>
        <taxon>Pentapetalae</taxon>
        <taxon>rosids</taxon>
        <taxon>fabids</taxon>
        <taxon>Fabales</taxon>
        <taxon>Fabaceae</taxon>
        <taxon>Papilionoideae</taxon>
        <taxon>50 kb inversion clade</taxon>
        <taxon>NPAAA clade</taxon>
        <taxon>indigoferoid/millettioid clade</taxon>
        <taxon>Phaseoleae</taxon>
        <taxon>Cajanus</taxon>
    </lineage>
</organism>
<dbReference type="OMA" id="IAIDCHM"/>
<dbReference type="SUPFAM" id="SSF117281">
    <property type="entry name" value="Kelch motif"/>
    <property type="match status" value="2"/>
</dbReference>
<dbReference type="Proteomes" id="UP000075243">
    <property type="component" value="Unassembled WGS sequence"/>
</dbReference>
<evidence type="ECO:0000313" key="4">
    <source>
        <dbReference type="EMBL" id="KYP35271.1"/>
    </source>
</evidence>
<evidence type="ECO:0000256" key="3">
    <source>
        <dbReference type="SAM" id="MobiDB-lite"/>
    </source>
</evidence>
<dbReference type="InterPro" id="IPR006652">
    <property type="entry name" value="Kelch_1"/>
</dbReference>
<dbReference type="STRING" id="3821.A0A151QY65"/>
<name>A0A151QY65_CAJCA</name>
<dbReference type="InterPro" id="IPR015915">
    <property type="entry name" value="Kelch-typ_b-propeller"/>
</dbReference>
<dbReference type="PANTHER" id="PTHR46647:SF1">
    <property type="entry name" value="RAB9 EFFECTOR PROTEIN WITH KELCH MOTIFS"/>
    <property type="match status" value="1"/>
</dbReference>
<accession>A0A151QY65</accession>